<evidence type="ECO:0000313" key="10">
    <source>
        <dbReference type="EMBL" id="EPS99608.1"/>
    </source>
</evidence>
<sequence length="529" mass="60059">MWQRSPRRKVSLDRLPGPRGASCIYGNLLQIFNTGNSRMQEQWTSQFGETFKYKGWLNADYLYTVDIKALSHIMHRTSHYHKPGFARFRIAEVIGNGMYDLTYGPNLLFTLTERKQRRVMNPTFGPSQLRLFTQLFMEKSLMLRDIWSDDISDNGGRVRVDIFSGLAKMTLDVMGSAALGQELNILRPGAGPSELSKAFQDIFGPPTGKPELFTLMKYLIPPLRYIPTERTRRISRSRRTLYRIGMQLLTERTASIRSAVQDDKNRTSLDTVEDRDLLTLLLKANMAADIPPNQRLSDDEVLARTFLTAGYETTSNGAMWTIYALTQAPDVERRLMEELSTVQTECPNMDELQALPYLDAVVRESLRLHAPLPSTLRVAVEDDVIPLNKAFVDNEGILCDHIEIAAGTTIDVPILALNRAKSLWGDDALEFRPERWDSLPQAVNGIPGVWSNIMTFIGGPRACIGYRFAMLEIKALIFVLLRAFRFELAVPRDDLITRSTVVRRPLVRSEPDKGIQMPMFITPRQLQTA</sequence>
<comment type="cofactor">
    <cofactor evidence="1 9">
        <name>heme</name>
        <dbReference type="ChEBI" id="CHEBI:30413"/>
    </cofactor>
</comment>
<dbReference type="GO" id="GO:0005506">
    <property type="term" value="F:iron ion binding"/>
    <property type="evidence" value="ECO:0007669"/>
    <property type="project" value="InterPro"/>
</dbReference>
<evidence type="ECO:0000313" key="11">
    <source>
        <dbReference type="Proteomes" id="UP000015241"/>
    </source>
</evidence>
<dbReference type="EMBL" id="KE504155">
    <property type="protein sequence ID" value="EPS99608.1"/>
    <property type="molecule type" value="Genomic_DNA"/>
</dbReference>
<comment type="similarity">
    <text evidence="3">Belongs to the cytochrome P450 family.</text>
</comment>
<evidence type="ECO:0000256" key="7">
    <source>
        <dbReference type="ARBA" id="ARBA00023004"/>
    </source>
</evidence>
<protein>
    <recommendedName>
        <fullName evidence="12">Cytochrome P450</fullName>
    </recommendedName>
</protein>
<dbReference type="PANTHER" id="PTHR24305">
    <property type="entry name" value="CYTOCHROME P450"/>
    <property type="match status" value="1"/>
</dbReference>
<dbReference type="Gene3D" id="1.10.630.10">
    <property type="entry name" value="Cytochrome P450"/>
    <property type="match status" value="1"/>
</dbReference>
<dbReference type="PANTHER" id="PTHR24305:SF166">
    <property type="entry name" value="CYTOCHROME P450 12A4, MITOCHONDRIAL-RELATED"/>
    <property type="match status" value="1"/>
</dbReference>
<evidence type="ECO:0000256" key="4">
    <source>
        <dbReference type="ARBA" id="ARBA00022617"/>
    </source>
</evidence>
<dbReference type="PRINTS" id="PR00385">
    <property type="entry name" value="P450"/>
</dbReference>
<evidence type="ECO:0000256" key="2">
    <source>
        <dbReference type="ARBA" id="ARBA00005179"/>
    </source>
</evidence>
<dbReference type="HOGENOM" id="CLU_001570_5_11_1"/>
<dbReference type="AlphaFoldDB" id="S8E8C6"/>
<feature type="binding site" description="axial binding residue" evidence="9">
    <location>
        <position position="463"/>
    </location>
    <ligand>
        <name>heme</name>
        <dbReference type="ChEBI" id="CHEBI:30413"/>
    </ligand>
    <ligandPart>
        <name>Fe</name>
        <dbReference type="ChEBI" id="CHEBI:18248"/>
    </ligandPart>
</feature>
<keyword evidence="8" id="KW-0503">Monooxygenase</keyword>
<comment type="pathway">
    <text evidence="2">Secondary metabolite biosynthesis.</text>
</comment>
<accession>S8E8C6</accession>
<keyword evidence="11" id="KW-1185">Reference proteome</keyword>
<dbReference type="eggNOG" id="KOG0157">
    <property type="taxonomic scope" value="Eukaryota"/>
</dbReference>
<name>S8E8C6_FOMSC</name>
<keyword evidence="4 9" id="KW-0349">Heme</keyword>
<evidence type="ECO:0000256" key="9">
    <source>
        <dbReference type="PIRSR" id="PIRSR602403-1"/>
    </source>
</evidence>
<dbReference type="InterPro" id="IPR036396">
    <property type="entry name" value="Cyt_P450_sf"/>
</dbReference>
<dbReference type="STRING" id="743788.S8E8C6"/>
<keyword evidence="6" id="KW-0560">Oxidoreductase</keyword>
<keyword evidence="7 9" id="KW-0408">Iron</keyword>
<dbReference type="GO" id="GO:0020037">
    <property type="term" value="F:heme binding"/>
    <property type="evidence" value="ECO:0007669"/>
    <property type="project" value="InterPro"/>
</dbReference>
<dbReference type="Pfam" id="PF00067">
    <property type="entry name" value="p450"/>
    <property type="match status" value="1"/>
</dbReference>
<dbReference type="InterPro" id="IPR050121">
    <property type="entry name" value="Cytochrome_P450_monoxygenase"/>
</dbReference>
<dbReference type="GO" id="GO:0016705">
    <property type="term" value="F:oxidoreductase activity, acting on paired donors, with incorporation or reduction of molecular oxygen"/>
    <property type="evidence" value="ECO:0007669"/>
    <property type="project" value="InterPro"/>
</dbReference>
<dbReference type="OrthoDB" id="1470350at2759"/>
<keyword evidence="5 9" id="KW-0479">Metal-binding</keyword>
<evidence type="ECO:0000256" key="3">
    <source>
        <dbReference type="ARBA" id="ARBA00010617"/>
    </source>
</evidence>
<dbReference type="GO" id="GO:0004497">
    <property type="term" value="F:monooxygenase activity"/>
    <property type="evidence" value="ECO:0007669"/>
    <property type="project" value="UniProtKB-KW"/>
</dbReference>
<evidence type="ECO:0008006" key="12">
    <source>
        <dbReference type="Google" id="ProtNLM"/>
    </source>
</evidence>
<dbReference type="SUPFAM" id="SSF48264">
    <property type="entry name" value="Cytochrome P450"/>
    <property type="match status" value="1"/>
</dbReference>
<reference evidence="10 11" key="1">
    <citation type="journal article" date="2012" name="Science">
        <title>The Paleozoic origin of enzymatic lignin decomposition reconstructed from 31 fungal genomes.</title>
        <authorList>
            <person name="Floudas D."/>
            <person name="Binder M."/>
            <person name="Riley R."/>
            <person name="Barry K."/>
            <person name="Blanchette R.A."/>
            <person name="Henrissat B."/>
            <person name="Martinez A.T."/>
            <person name="Otillar R."/>
            <person name="Spatafora J.W."/>
            <person name="Yadav J.S."/>
            <person name="Aerts A."/>
            <person name="Benoit I."/>
            <person name="Boyd A."/>
            <person name="Carlson A."/>
            <person name="Copeland A."/>
            <person name="Coutinho P.M."/>
            <person name="de Vries R.P."/>
            <person name="Ferreira P."/>
            <person name="Findley K."/>
            <person name="Foster B."/>
            <person name="Gaskell J."/>
            <person name="Glotzer D."/>
            <person name="Gorecki P."/>
            <person name="Heitman J."/>
            <person name="Hesse C."/>
            <person name="Hori C."/>
            <person name="Igarashi K."/>
            <person name="Jurgens J.A."/>
            <person name="Kallen N."/>
            <person name="Kersten P."/>
            <person name="Kohler A."/>
            <person name="Kuees U."/>
            <person name="Kumar T.K.A."/>
            <person name="Kuo A."/>
            <person name="LaButti K."/>
            <person name="Larrondo L.F."/>
            <person name="Lindquist E."/>
            <person name="Ling A."/>
            <person name="Lombard V."/>
            <person name="Lucas S."/>
            <person name="Lundell T."/>
            <person name="Martin R."/>
            <person name="McLaughlin D.J."/>
            <person name="Morgenstern I."/>
            <person name="Morin E."/>
            <person name="Murat C."/>
            <person name="Nagy L.G."/>
            <person name="Nolan M."/>
            <person name="Ohm R.A."/>
            <person name="Patyshakuliyeva A."/>
            <person name="Rokas A."/>
            <person name="Ruiz-Duenas F.J."/>
            <person name="Sabat G."/>
            <person name="Salamov A."/>
            <person name="Samejima M."/>
            <person name="Schmutz J."/>
            <person name="Slot J.C."/>
            <person name="St John F."/>
            <person name="Stenlid J."/>
            <person name="Sun H."/>
            <person name="Sun S."/>
            <person name="Syed K."/>
            <person name="Tsang A."/>
            <person name="Wiebenga A."/>
            <person name="Young D."/>
            <person name="Pisabarro A."/>
            <person name="Eastwood D.C."/>
            <person name="Martin F."/>
            <person name="Cullen D."/>
            <person name="Grigoriev I.V."/>
            <person name="Hibbett D.S."/>
        </authorList>
    </citation>
    <scope>NUCLEOTIDE SEQUENCE</scope>
    <source>
        <strain evidence="11">FP-58527</strain>
    </source>
</reference>
<dbReference type="Proteomes" id="UP000015241">
    <property type="component" value="Unassembled WGS sequence"/>
</dbReference>
<evidence type="ECO:0000256" key="6">
    <source>
        <dbReference type="ARBA" id="ARBA00023002"/>
    </source>
</evidence>
<evidence type="ECO:0000256" key="5">
    <source>
        <dbReference type="ARBA" id="ARBA00022723"/>
    </source>
</evidence>
<organism evidence="10 11">
    <name type="scientific">Fomitopsis schrenkii</name>
    <name type="common">Brown rot fungus</name>
    <dbReference type="NCBI Taxonomy" id="2126942"/>
    <lineage>
        <taxon>Eukaryota</taxon>
        <taxon>Fungi</taxon>
        <taxon>Dikarya</taxon>
        <taxon>Basidiomycota</taxon>
        <taxon>Agaricomycotina</taxon>
        <taxon>Agaricomycetes</taxon>
        <taxon>Polyporales</taxon>
        <taxon>Fomitopsis</taxon>
    </lineage>
</organism>
<evidence type="ECO:0000256" key="1">
    <source>
        <dbReference type="ARBA" id="ARBA00001971"/>
    </source>
</evidence>
<dbReference type="InParanoid" id="S8E8C6"/>
<evidence type="ECO:0000256" key="8">
    <source>
        <dbReference type="ARBA" id="ARBA00023033"/>
    </source>
</evidence>
<proteinExistence type="inferred from homology"/>
<dbReference type="InterPro" id="IPR001128">
    <property type="entry name" value="Cyt_P450"/>
</dbReference>
<gene>
    <name evidence="10" type="ORF">FOMPIDRAFT_1163803</name>
</gene>
<dbReference type="InterPro" id="IPR002403">
    <property type="entry name" value="Cyt_P450_E_grp-IV"/>
</dbReference>
<dbReference type="PRINTS" id="PR00465">
    <property type="entry name" value="EP450IV"/>
</dbReference>